<evidence type="ECO:0000256" key="1">
    <source>
        <dbReference type="ARBA" id="ARBA00004477"/>
    </source>
</evidence>
<gene>
    <name evidence="9" type="primary">GET1</name>
    <name evidence="12" type="ORF">K452DRAFT_270446</name>
</gene>
<dbReference type="GO" id="GO:0043529">
    <property type="term" value="C:GET complex"/>
    <property type="evidence" value="ECO:0007669"/>
    <property type="project" value="InterPro"/>
</dbReference>
<dbReference type="InterPro" id="IPR028945">
    <property type="entry name" value="Get1"/>
</dbReference>
<evidence type="ECO:0000256" key="4">
    <source>
        <dbReference type="ARBA" id="ARBA00022692"/>
    </source>
</evidence>
<comment type="similarity">
    <text evidence="2 9">Belongs to the WRB/GET1 family.</text>
</comment>
<feature type="topological domain" description="Lumenal" evidence="9">
    <location>
        <begin position="1"/>
        <end position="4"/>
    </location>
</feature>
<dbReference type="Proteomes" id="UP000799438">
    <property type="component" value="Unassembled WGS sequence"/>
</dbReference>
<evidence type="ECO:0000313" key="12">
    <source>
        <dbReference type="EMBL" id="KAF2142637.1"/>
    </source>
</evidence>
<dbReference type="Gene3D" id="1.10.287.660">
    <property type="entry name" value="Helix hairpin bin"/>
    <property type="match status" value="1"/>
</dbReference>
<dbReference type="InterPro" id="IPR029012">
    <property type="entry name" value="Helix_hairpin_bin_sf"/>
</dbReference>
<organism evidence="12 13">
    <name type="scientific">Aplosporella prunicola CBS 121167</name>
    <dbReference type="NCBI Taxonomy" id="1176127"/>
    <lineage>
        <taxon>Eukaryota</taxon>
        <taxon>Fungi</taxon>
        <taxon>Dikarya</taxon>
        <taxon>Ascomycota</taxon>
        <taxon>Pezizomycotina</taxon>
        <taxon>Dothideomycetes</taxon>
        <taxon>Dothideomycetes incertae sedis</taxon>
        <taxon>Botryosphaeriales</taxon>
        <taxon>Aplosporellaceae</taxon>
        <taxon>Aplosporella</taxon>
    </lineage>
</organism>
<evidence type="ECO:0000313" key="13">
    <source>
        <dbReference type="Proteomes" id="UP000799438"/>
    </source>
</evidence>
<keyword evidence="7" id="KW-0175">Coiled coil</keyword>
<evidence type="ECO:0000256" key="5">
    <source>
        <dbReference type="ARBA" id="ARBA00022824"/>
    </source>
</evidence>
<comment type="subcellular location">
    <subcellularLocation>
        <location evidence="1">Endoplasmic reticulum membrane</location>
        <topology evidence="1">Multi-pass membrane protein</topology>
    </subcellularLocation>
</comment>
<dbReference type="GO" id="GO:0005789">
    <property type="term" value="C:endoplasmic reticulum membrane"/>
    <property type="evidence" value="ECO:0007669"/>
    <property type="project" value="UniProtKB-SubCell"/>
</dbReference>
<keyword evidence="3 9" id="KW-0813">Transport</keyword>
<feature type="chain" id="PRO_5025482129" evidence="11">
    <location>
        <begin position="21"/>
        <end position="210"/>
    </location>
</feature>
<evidence type="ECO:0000256" key="9">
    <source>
        <dbReference type="HAMAP-Rule" id="MF_03113"/>
    </source>
</evidence>
<protein>
    <submittedName>
        <fullName evidence="12">Uncharacterized protein</fullName>
    </submittedName>
</protein>
<evidence type="ECO:0000256" key="11">
    <source>
        <dbReference type="SAM" id="SignalP"/>
    </source>
</evidence>
<sequence length="210" mass="23604">MVSPLLFVFLVNLFVHLVNTLGATTINELLWILYNRLPTPTSKAAREQIRLKREVLRLKQEMNGVSAQDEFSKWAKIRRAHDKVLADFNKSDASIRTARTSFDKTLNTLRWLGTTGLRTGLQFWYARVAMFWIPQHWVPGYVEWLLAFPKAPTGSVSVQVWNIACASVIGLVAEAVAALWVLLFARGAAAPNKKEGRETPGAAKAEKKEL</sequence>
<keyword evidence="8 9" id="KW-0472">Membrane</keyword>
<dbReference type="FunFam" id="1.10.287.660:FF:000006">
    <property type="entry name" value="Protein GET1"/>
    <property type="match status" value="1"/>
</dbReference>
<feature type="topological domain" description="Cytoplasmic" evidence="9">
    <location>
        <begin position="173"/>
        <end position="210"/>
    </location>
</feature>
<comment type="caution">
    <text evidence="9">Lacks conserved residue(s) required for the propagation of feature annotation.</text>
</comment>
<accession>A0A6A6BIH5</accession>
<dbReference type="HAMAP" id="MF_03113">
    <property type="entry name" value="Get1"/>
    <property type="match status" value="1"/>
</dbReference>
<evidence type="ECO:0000256" key="10">
    <source>
        <dbReference type="SAM" id="Phobius"/>
    </source>
</evidence>
<evidence type="ECO:0000256" key="6">
    <source>
        <dbReference type="ARBA" id="ARBA00022989"/>
    </source>
</evidence>
<reference evidence="12" key="1">
    <citation type="journal article" date="2020" name="Stud. Mycol.">
        <title>101 Dothideomycetes genomes: a test case for predicting lifestyles and emergence of pathogens.</title>
        <authorList>
            <person name="Haridas S."/>
            <person name="Albert R."/>
            <person name="Binder M."/>
            <person name="Bloem J."/>
            <person name="Labutti K."/>
            <person name="Salamov A."/>
            <person name="Andreopoulos B."/>
            <person name="Baker S."/>
            <person name="Barry K."/>
            <person name="Bills G."/>
            <person name="Bluhm B."/>
            <person name="Cannon C."/>
            <person name="Castanera R."/>
            <person name="Culley D."/>
            <person name="Daum C."/>
            <person name="Ezra D."/>
            <person name="Gonzalez J."/>
            <person name="Henrissat B."/>
            <person name="Kuo A."/>
            <person name="Liang C."/>
            <person name="Lipzen A."/>
            <person name="Lutzoni F."/>
            <person name="Magnuson J."/>
            <person name="Mondo S."/>
            <person name="Nolan M."/>
            <person name="Ohm R."/>
            <person name="Pangilinan J."/>
            <person name="Park H.-J."/>
            <person name="Ramirez L."/>
            <person name="Alfaro M."/>
            <person name="Sun H."/>
            <person name="Tritt A."/>
            <person name="Yoshinaga Y."/>
            <person name="Zwiers L.-H."/>
            <person name="Turgeon B."/>
            <person name="Goodwin S."/>
            <person name="Spatafora J."/>
            <person name="Crous P."/>
            <person name="Grigoriev I."/>
        </authorList>
    </citation>
    <scope>NUCLEOTIDE SEQUENCE</scope>
    <source>
        <strain evidence="12">CBS 121167</strain>
    </source>
</reference>
<dbReference type="GO" id="GO:0071816">
    <property type="term" value="P:tail-anchored membrane protein insertion into ER membrane"/>
    <property type="evidence" value="ECO:0007669"/>
    <property type="project" value="InterPro"/>
</dbReference>
<keyword evidence="11" id="KW-0732">Signal</keyword>
<keyword evidence="4 9" id="KW-0812">Transmembrane</keyword>
<proteinExistence type="inferred from homology"/>
<feature type="signal peptide" evidence="11">
    <location>
        <begin position="1"/>
        <end position="20"/>
    </location>
</feature>
<keyword evidence="6 9" id="KW-1133">Transmembrane helix</keyword>
<keyword evidence="5 9" id="KW-0256">Endoplasmic reticulum</keyword>
<dbReference type="PANTHER" id="PTHR42650">
    <property type="entry name" value="TAIL-ANCHORED PROTEIN INSERTION RECEPTOR WRB"/>
    <property type="match status" value="1"/>
</dbReference>
<dbReference type="PANTHER" id="PTHR42650:SF1">
    <property type="entry name" value="GUIDED ENTRY OF TAIL-ANCHORED PROTEINS FACTOR 1"/>
    <property type="match status" value="1"/>
</dbReference>
<evidence type="ECO:0000256" key="3">
    <source>
        <dbReference type="ARBA" id="ARBA00022448"/>
    </source>
</evidence>
<feature type="transmembrane region" description="Helical" evidence="10">
    <location>
        <begin position="160"/>
        <end position="185"/>
    </location>
</feature>
<name>A0A6A6BIH5_9PEZI</name>
<keyword evidence="13" id="KW-1185">Reference proteome</keyword>
<dbReference type="GO" id="GO:0043495">
    <property type="term" value="F:protein-membrane adaptor activity"/>
    <property type="evidence" value="ECO:0007669"/>
    <property type="project" value="TreeGrafter"/>
</dbReference>
<dbReference type="AlphaFoldDB" id="A0A6A6BIH5"/>
<dbReference type="Pfam" id="PF04420">
    <property type="entry name" value="CHD5"/>
    <property type="match status" value="1"/>
</dbReference>
<evidence type="ECO:0000256" key="7">
    <source>
        <dbReference type="ARBA" id="ARBA00023054"/>
    </source>
</evidence>
<dbReference type="OrthoDB" id="69461at2759"/>
<dbReference type="InterPro" id="IPR027538">
    <property type="entry name" value="Get1_fungi"/>
</dbReference>
<evidence type="ECO:0000256" key="8">
    <source>
        <dbReference type="ARBA" id="ARBA00023136"/>
    </source>
</evidence>
<evidence type="ECO:0000256" key="2">
    <source>
        <dbReference type="ARBA" id="ARBA00010799"/>
    </source>
</evidence>
<dbReference type="EMBL" id="ML995484">
    <property type="protein sequence ID" value="KAF2142637.1"/>
    <property type="molecule type" value="Genomic_DNA"/>
</dbReference>